<dbReference type="OrthoDB" id="2156052at2759"/>
<dbReference type="AlphaFoldDB" id="A0A5N6Z6A9"/>
<feature type="region of interest" description="Disordered" evidence="1">
    <location>
        <begin position="1"/>
        <end position="57"/>
    </location>
</feature>
<accession>A0A5N6Z6A9</accession>
<evidence type="ECO:0000313" key="3">
    <source>
        <dbReference type="Proteomes" id="UP000327118"/>
    </source>
</evidence>
<dbReference type="Proteomes" id="UP000327118">
    <property type="component" value="Unassembled WGS sequence"/>
</dbReference>
<evidence type="ECO:0008006" key="4">
    <source>
        <dbReference type="Google" id="ProtNLM"/>
    </source>
</evidence>
<name>A0A5N6Z6A9_9EURO</name>
<evidence type="ECO:0000256" key="1">
    <source>
        <dbReference type="SAM" id="MobiDB-lite"/>
    </source>
</evidence>
<gene>
    <name evidence="2" type="ORF">BDV28DRAFT_133535</name>
</gene>
<dbReference type="Gene3D" id="1.10.510.10">
    <property type="entry name" value="Transferase(Phosphotransferase) domain 1"/>
    <property type="match status" value="1"/>
</dbReference>
<organism evidence="2 3">
    <name type="scientific">Aspergillus coremiiformis</name>
    <dbReference type="NCBI Taxonomy" id="138285"/>
    <lineage>
        <taxon>Eukaryota</taxon>
        <taxon>Fungi</taxon>
        <taxon>Dikarya</taxon>
        <taxon>Ascomycota</taxon>
        <taxon>Pezizomycotina</taxon>
        <taxon>Eurotiomycetes</taxon>
        <taxon>Eurotiomycetidae</taxon>
        <taxon>Eurotiales</taxon>
        <taxon>Aspergillaceae</taxon>
        <taxon>Aspergillus</taxon>
        <taxon>Aspergillus subgen. Circumdati</taxon>
    </lineage>
</organism>
<feature type="region of interest" description="Disordered" evidence="1">
    <location>
        <begin position="417"/>
        <end position="564"/>
    </location>
</feature>
<evidence type="ECO:0000313" key="2">
    <source>
        <dbReference type="EMBL" id="KAE8353204.1"/>
    </source>
</evidence>
<dbReference type="InterPro" id="IPR011009">
    <property type="entry name" value="Kinase-like_dom_sf"/>
</dbReference>
<feature type="compositionally biased region" description="Low complexity" evidence="1">
    <location>
        <begin position="535"/>
        <end position="549"/>
    </location>
</feature>
<feature type="compositionally biased region" description="Polar residues" evidence="1">
    <location>
        <begin position="513"/>
        <end position="525"/>
    </location>
</feature>
<sequence length="795" mass="90108">MADSNSPDYKRLFLQAEQRSKQAKERLKQAEERSKQAEEKSKQAEKKSKQAEERSKQAEEYVRRTTFMEFMRLCHNLLCRQVSVETPSRSTAGTIPPPTGKYCPLRLEPWIDCATRQQDIFNSVCSYLQPAEETRARLFAPLIALEEYARKLNSQPFSCEENVKLYERITVEDHVADIIAELCKIDAARDEFGLGDRIWFESHKNFLDSTDDCKANEDQPSNIHHPRPDQFCIHRVDGKTSAILTTVEYKPLHKLSCAALRLGLRPMDVWHDMVRSNKIPQEDAENVKFKAERLVCSAIVQEYHVMIQEGLEYSYLTNGIARVLLRVPSDDPSTLYYFFCDPDEELKGEIDQDLQEPKTSIARVLCLCLMAFRSPVRGQEWRNFTRSQLPLWETNFDPTDTKIPEAVLRRINAYSDSTDTEYVGPGSSSEYRPSSSPTESPTEGRRMLTRSQIPMVVMPSINGYSDSTCSKNIDAEPSSEYQPSSSPPESPTEGRRMPTRSQGGCAPSGVRCRTQSPDSSGSDANHATRRKRGFSQVASSPSAQRAARQLETGNNQGSQTRRRDAQFCTQRCLRGLQTGGVLDDSCPNVMFHRQSKDDLEHPTTSDGLVRSLKEQLDENIDRCIPFGSCGSYGAPFKLTCAIYGYTVIGKGTTSRLWKDVSREAQVYQVLRKAQASAVPIFLGTIDLVKIYFLHGAGEIRHMLVMGWGGESTATMELTPQLHQEIRRSKKEIEALGITHDDFRYENVLWNEELGRALIIDFHLSTLNCQPTSKRAGTAKRRLCRKESRDGKRLRV</sequence>
<reference evidence="3" key="1">
    <citation type="submission" date="2019-04" db="EMBL/GenBank/DDBJ databases">
        <title>Friends and foes A comparative genomics studyof 23 Aspergillus species from section Flavi.</title>
        <authorList>
            <consortium name="DOE Joint Genome Institute"/>
            <person name="Kjaerbolling I."/>
            <person name="Vesth T."/>
            <person name="Frisvad J.C."/>
            <person name="Nybo J.L."/>
            <person name="Theobald S."/>
            <person name="Kildgaard S."/>
            <person name="Isbrandt T."/>
            <person name="Kuo A."/>
            <person name="Sato A."/>
            <person name="Lyhne E.K."/>
            <person name="Kogle M.E."/>
            <person name="Wiebenga A."/>
            <person name="Kun R.S."/>
            <person name="Lubbers R.J."/>
            <person name="Makela M.R."/>
            <person name="Barry K."/>
            <person name="Chovatia M."/>
            <person name="Clum A."/>
            <person name="Daum C."/>
            <person name="Haridas S."/>
            <person name="He G."/>
            <person name="LaButti K."/>
            <person name="Lipzen A."/>
            <person name="Mondo S."/>
            <person name="Riley R."/>
            <person name="Salamov A."/>
            <person name="Simmons B.A."/>
            <person name="Magnuson J.K."/>
            <person name="Henrissat B."/>
            <person name="Mortensen U.H."/>
            <person name="Larsen T.O."/>
            <person name="Devries R.P."/>
            <person name="Grigoriev I.V."/>
            <person name="Machida M."/>
            <person name="Baker S.E."/>
            <person name="Andersen M.R."/>
        </authorList>
    </citation>
    <scope>NUCLEOTIDE SEQUENCE [LARGE SCALE GENOMIC DNA]</scope>
    <source>
        <strain evidence="3">CBS 553.77</strain>
    </source>
</reference>
<feature type="compositionally biased region" description="Low complexity" evidence="1">
    <location>
        <begin position="424"/>
        <end position="441"/>
    </location>
</feature>
<dbReference type="EMBL" id="ML739104">
    <property type="protein sequence ID" value="KAE8353204.1"/>
    <property type="molecule type" value="Genomic_DNA"/>
</dbReference>
<dbReference type="SUPFAM" id="SSF56112">
    <property type="entry name" value="Protein kinase-like (PK-like)"/>
    <property type="match status" value="1"/>
</dbReference>
<feature type="compositionally biased region" description="Basic and acidic residues" evidence="1">
    <location>
        <begin position="18"/>
        <end position="57"/>
    </location>
</feature>
<keyword evidence="3" id="KW-1185">Reference proteome</keyword>
<feature type="compositionally biased region" description="Polar residues" evidence="1">
    <location>
        <begin position="462"/>
        <end position="471"/>
    </location>
</feature>
<proteinExistence type="predicted"/>
<protein>
    <recommendedName>
        <fullName evidence="4">Protein kinase domain-containing protein</fullName>
    </recommendedName>
</protein>